<accession>A0AAJ8W1P0</accession>
<sequence length="39" mass="4606">MSSEYYKSKTLLENFTALEQLTNTPQESDNHIKWSSEVR</sequence>
<protein>
    <submittedName>
        <fullName evidence="1">Uncharacterized protein</fullName>
    </submittedName>
</protein>
<reference evidence="1" key="1">
    <citation type="submission" date="2025-05" db="UniProtKB">
        <authorList>
            <consortium name="EnsemblFungi"/>
        </authorList>
    </citation>
    <scope>IDENTIFICATION</scope>
</reference>
<dbReference type="AlphaFoldDB" id="A0AAJ8W1P0"/>
<dbReference type="EnsemblFungi" id="CPAR2_303600-T">
    <property type="protein sequence ID" value="CPAR2_303600-T-p1"/>
    <property type="gene ID" value="CPAR2_303600"/>
</dbReference>
<evidence type="ECO:0000313" key="1">
    <source>
        <dbReference type="EnsemblFungi" id="CPAR2_303600-T-p1"/>
    </source>
</evidence>
<name>A0AAJ8W1P0_CANPC</name>
<proteinExistence type="predicted"/>
<organism evidence="1">
    <name type="scientific">Candida parapsilosis (strain CDC 317 / ATCC MYA-4646)</name>
    <name type="common">Yeast</name>
    <name type="synonym">Monilia parapsilosis</name>
    <dbReference type="NCBI Taxonomy" id="578454"/>
    <lineage>
        <taxon>Eukaryota</taxon>
        <taxon>Fungi</taxon>
        <taxon>Dikarya</taxon>
        <taxon>Ascomycota</taxon>
        <taxon>Saccharomycotina</taxon>
        <taxon>Pichiomycetes</taxon>
        <taxon>Debaryomycetaceae</taxon>
        <taxon>Candida/Lodderomyces clade</taxon>
        <taxon>Candida</taxon>
    </lineage>
</organism>